<dbReference type="InterPro" id="IPR036291">
    <property type="entry name" value="NAD(P)-bd_dom_sf"/>
</dbReference>
<organism evidence="3 4">
    <name type="scientific">Raoultella terrigena</name>
    <name type="common">Klebsiella terrigena</name>
    <dbReference type="NCBI Taxonomy" id="577"/>
    <lineage>
        <taxon>Bacteria</taxon>
        <taxon>Pseudomonadati</taxon>
        <taxon>Pseudomonadota</taxon>
        <taxon>Gammaproteobacteria</taxon>
        <taxon>Enterobacterales</taxon>
        <taxon>Enterobacteriaceae</taxon>
        <taxon>Klebsiella/Raoultella group</taxon>
        <taxon>Raoultella</taxon>
    </lineage>
</organism>
<keyword evidence="1 3" id="KW-0560">Oxidoreductase</keyword>
<gene>
    <name evidence="3" type="primary">gluD</name>
    <name evidence="3" type="ORF">NCTC9185_00463</name>
</gene>
<evidence type="ECO:0000313" key="4">
    <source>
        <dbReference type="Proteomes" id="UP000339249"/>
    </source>
</evidence>
<name>A0A4U9CZ95_RAOTE</name>
<reference evidence="3 4" key="1">
    <citation type="submission" date="2019-04" db="EMBL/GenBank/DDBJ databases">
        <authorList>
            <consortium name="Pathogen Informatics"/>
        </authorList>
    </citation>
    <scope>NUCLEOTIDE SEQUENCE [LARGE SCALE GENOMIC DNA]</scope>
    <source>
        <strain evidence="3 4">NCTC9185</strain>
    </source>
</reference>
<protein>
    <submittedName>
        <fullName evidence="3">NAD-specific glutamate dehydrogenase</fullName>
        <ecNumber evidence="3">1.4.1.2</ecNumber>
    </submittedName>
</protein>
<dbReference type="SUPFAM" id="SSF51735">
    <property type="entry name" value="NAD(P)-binding Rossmann-fold domains"/>
    <property type="match status" value="1"/>
</dbReference>
<evidence type="ECO:0000313" key="3">
    <source>
        <dbReference type="EMBL" id="VTN08585.1"/>
    </source>
</evidence>
<dbReference type="GO" id="GO:0004352">
    <property type="term" value="F:glutamate dehydrogenase (NAD+) activity"/>
    <property type="evidence" value="ECO:0007669"/>
    <property type="project" value="UniProtKB-EC"/>
</dbReference>
<sequence>MLAERGVIVVPDVICNAGGVTVSYFEWVQDMASFFWSEEEINAKWTAS</sequence>
<dbReference type="Pfam" id="PF00208">
    <property type="entry name" value="ELFV_dehydrog"/>
    <property type="match status" value="1"/>
</dbReference>
<dbReference type="InterPro" id="IPR006096">
    <property type="entry name" value="Glu/Leu/Phe/Val/Trp_DH_C"/>
</dbReference>
<dbReference type="PANTHER" id="PTHR11606">
    <property type="entry name" value="GLUTAMATE DEHYDROGENASE"/>
    <property type="match status" value="1"/>
</dbReference>
<dbReference type="EMBL" id="CABDVU010000001">
    <property type="protein sequence ID" value="VTN08585.1"/>
    <property type="molecule type" value="Genomic_DNA"/>
</dbReference>
<dbReference type="AlphaFoldDB" id="A0A4U9CZ95"/>
<feature type="domain" description="Glutamate/phenylalanine/leucine/valine/L-tryptophan dehydrogenase C-terminal" evidence="2">
    <location>
        <begin position="2"/>
        <end position="44"/>
    </location>
</feature>
<proteinExistence type="predicted"/>
<dbReference type="Gene3D" id="3.40.50.720">
    <property type="entry name" value="NAD(P)-binding Rossmann-like Domain"/>
    <property type="match status" value="1"/>
</dbReference>
<dbReference type="PANTHER" id="PTHR11606:SF13">
    <property type="entry name" value="GLUTAMATE DEHYDROGENASE 1, MITOCHONDRIAL"/>
    <property type="match status" value="1"/>
</dbReference>
<dbReference type="Proteomes" id="UP000339249">
    <property type="component" value="Unassembled WGS sequence"/>
</dbReference>
<accession>A0A4U9CZ95</accession>
<dbReference type="EC" id="1.4.1.2" evidence="3"/>
<dbReference type="GO" id="GO:0006538">
    <property type="term" value="P:L-glutamate catabolic process"/>
    <property type="evidence" value="ECO:0007669"/>
    <property type="project" value="TreeGrafter"/>
</dbReference>
<evidence type="ECO:0000259" key="2">
    <source>
        <dbReference type="Pfam" id="PF00208"/>
    </source>
</evidence>
<evidence type="ECO:0000256" key="1">
    <source>
        <dbReference type="ARBA" id="ARBA00023002"/>
    </source>
</evidence>